<comment type="caution">
    <text evidence="3">The sequence shown here is derived from an EMBL/GenBank/DDBJ whole genome shotgun (WGS) entry which is preliminary data.</text>
</comment>
<comment type="similarity">
    <text evidence="1">Belongs to the arylamine N-acetyltransferase family.</text>
</comment>
<proteinExistence type="inferred from homology"/>
<dbReference type="SUPFAM" id="SSF54001">
    <property type="entry name" value="Cysteine proteinases"/>
    <property type="match status" value="1"/>
</dbReference>
<accession>A0A2N6NEE8</accession>
<dbReference type="AlphaFoldDB" id="A0A2N6NEE8"/>
<dbReference type="InterPro" id="IPR053710">
    <property type="entry name" value="Arylamine_NAT_domain_sf"/>
</dbReference>
<dbReference type="EMBL" id="MRVG01000009">
    <property type="protein sequence ID" value="PMB65654.1"/>
    <property type="molecule type" value="Genomic_DNA"/>
</dbReference>
<evidence type="ECO:0000256" key="1">
    <source>
        <dbReference type="ARBA" id="ARBA00006547"/>
    </source>
</evidence>
<feature type="compositionally biased region" description="Basic and acidic residues" evidence="2">
    <location>
        <begin position="124"/>
        <end position="136"/>
    </location>
</feature>
<dbReference type="InterPro" id="IPR001447">
    <property type="entry name" value="Arylamine_N-AcTrfase"/>
</dbReference>
<sequence>MMQDPSPGRGGYCMELSIFFHHMLRGLGFWVTMTGVRNRTRTDGIPSREYQGWWCLGPCTITTRLTRPPCPRTHINNIVYLRDETRYSADAAFGGDGSTAPLCMNEAATVHDNLGSQQVRLVHDPVDKQERSEPRRGFTSTATARKWSGTRFKA</sequence>
<dbReference type="Gene3D" id="3.30.2140.20">
    <property type="match status" value="1"/>
</dbReference>
<name>A0A2N6NEE8_BEABA</name>
<dbReference type="InterPro" id="IPR038765">
    <property type="entry name" value="Papain-like_cys_pep_sf"/>
</dbReference>
<feature type="region of interest" description="Disordered" evidence="2">
    <location>
        <begin position="124"/>
        <end position="154"/>
    </location>
</feature>
<evidence type="ECO:0000313" key="4">
    <source>
        <dbReference type="Proteomes" id="UP000235728"/>
    </source>
</evidence>
<gene>
    <name evidence="3" type="ORF">BM221_007851</name>
</gene>
<dbReference type="PANTHER" id="PTHR11786">
    <property type="entry name" value="N-HYDROXYARYLAMINE O-ACETYLTRANSFERASE"/>
    <property type="match status" value="1"/>
</dbReference>
<dbReference type="Proteomes" id="UP000235728">
    <property type="component" value="Unassembled WGS sequence"/>
</dbReference>
<dbReference type="PANTHER" id="PTHR11786:SF0">
    <property type="entry name" value="ARYLAMINE N-ACETYLTRANSFERASE 4-RELATED"/>
    <property type="match status" value="1"/>
</dbReference>
<dbReference type="Pfam" id="PF00797">
    <property type="entry name" value="Acetyltransf_2"/>
    <property type="match status" value="1"/>
</dbReference>
<dbReference type="GO" id="GO:0016407">
    <property type="term" value="F:acetyltransferase activity"/>
    <property type="evidence" value="ECO:0007669"/>
    <property type="project" value="InterPro"/>
</dbReference>
<organism evidence="3 4">
    <name type="scientific">Beauveria bassiana</name>
    <name type="common">White muscardine disease fungus</name>
    <name type="synonym">Tritirachium shiotae</name>
    <dbReference type="NCBI Taxonomy" id="176275"/>
    <lineage>
        <taxon>Eukaryota</taxon>
        <taxon>Fungi</taxon>
        <taxon>Dikarya</taxon>
        <taxon>Ascomycota</taxon>
        <taxon>Pezizomycotina</taxon>
        <taxon>Sordariomycetes</taxon>
        <taxon>Hypocreomycetidae</taxon>
        <taxon>Hypocreales</taxon>
        <taxon>Cordycipitaceae</taxon>
        <taxon>Beauveria</taxon>
    </lineage>
</organism>
<evidence type="ECO:0000256" key="2">
    <source>
        <dbReference type="SAM" id="MobiDB-lite"/>
    </source>
</evidence>
<reference evidence="3 4" key="1">
    <citation type="journal article" date="2016" name="Appl. Microbiol. Biotechnol.">
        <title>Characterization of T-DNA insertion mutants with decreased virulence in the entomopathogenic fungus Beauveria bassiana JEF-007.</title>
        <authorList>
            <person name="Kim S."/>
            <person name="Lee S.J."/>
            <person name="Nai Y.S."/>
            <person name="Yu J.S."/>
            <person name="Lee M.R."/>
            <person name="Yang Y.T."/>
            <person name="Kim J.S."/>
        </authorList>
    </citation>
    <scope>NUCLEOTIDE SEQUENCE [LARGE SCALE GENOMIC DNA]</scope>
    <source>
        <strain evidence="3 4">JEF-007</strain>
    </source>
</reference>
<protein>
    <submittedName>
        <fullName evidence="3">Uncharacterized protein</fullName>
    </submittedName>
</protein>
<evidence type="ECO:0000313" key="3">
    <source>
        <dbReference type="EMBL" id="PMB65654.1"/>
    </source>
</evidence>